<feature type="region of interest" description="Disordered" evidence="1">
    <location>
        <begin position="1"/>
        <end position="48"/>
    </location>
</feature>
<comment type="caution">
    <text evidence="2">The sequence shown here is derived from an EMBL/GenBank/DDBJ whole genome shotgun (WGS) entry which is preliminary data.</text>
</comment>
<dbReference type="EMBL" id="LWLN01000001">
    <property type="protein sequence ID" value="OLZ42419.1"/>
    <property type="molecule type" value="Genomic_DNA"/>
</dbReference>
<accession>A0A1S8B0S3</accession>
<evidence type="ECO:0000313" key="3">
    <source>
        <dbReference type="Proteomes" id="UP000189370"/>
    </source>
</evidence>
<dbReference type="RefSeq" id="WP_076147832.1">
    <property type="nucleotide sequence ID" value="NZ_LWLN01000001.1"/>
</dbReference>
<gene>
    <name evidence="2" type="ORF">A6E15_16245</name>
</gene>
<evidence type="ECO:0000313" key="2">
    <source>
        <dbReference type="EMBL" id="OLZ42419.1"/>
    </source>
</evidence>
<reference evidence="3" key="1">
    <citation type="submission" date="2016-04" db="EMBL/GenBank/DDBJ databases">
        <authorList>
            <person name="Chen S.-C."/>
            <person name="Lai M.-C."/>
        </authorList>
    </citation>
    <scope>NUCLEOTIDE SEQUENCE [LARGE SCALE GENOMIC DNA]</scope>
    <source>
        <strain evidence="3">AB14</strain>
    </source>
</reference>
<sequence>MGPQGGRGPTGNDGQSTVRTRARAIAERTGGDGRFRTASNRPTEYSVVDPDDLEYADDRASVVAIGVPSVDAVALPQPET</sequence>
<dbReference type="AlphaFoldDB" id="A0A1S8B0S3"/>
<feature type="compositionally biased region" description="Basic and acidic residues" evidence="1">
    <location>
        <begin position="24"/>
        <end position="35"/>
    </location>
</feature>
<proteinExistence type="predicted"/>
<keyword evidence="3" id="KW-1185">Reference proteome</keyword>
<name>A0A1S8B0S3_9EURY</name>
<dbReference type="Proteomes" id="UP000189370">
    <property type="component" value="Unassembled WGS sequence"/>
</dbReference>
<organism evidence="2 3">
    <name type="scientific">Natrinema saccharevitans</name>
    <dbReference type="NCBI Taxonomy" id="301967"/>
    <lineage>
        <taxon>Archaea</taxon>
        <taxon>Methanobacteriati</taxon>
        <taxon>Methanobacteriota</taxon>
        <taxon>Stenosarchaea group</taxon>
        <taxon>Halobacteria</taxon>
        <taxon>Halobacteriales</taxon>
        <taxon>Natrialbaceae</taxon>
        <taxon>Natrinema</taxon>
    </lineage>
</organism>
<feature type="compositionally biased region" description="Gly residues" evidence="1">
    <location>
        <begin position="1"/>
        <end position="11"/>
    </location>
</feature>
<evidence type="ECO:0000256" key="1">
    <source>
        <dbReference type="SAM" id="MobiDB-lite"/>
    </source>
</evidence>
<protein>
    <submittedName>
        <fullName evidence="2">Uncharacterized protein</fullName>
    </submittedName>
</protein>